<gene>
    <name evidence="10" type="ORF">EDC19_0690</name>
</gene>
<evidence type="ECO:0000256" key="6">
    <source>
        <dbReference type="ARBA" id="ARBA00023002"/>
    </source>
</evidence>
<evidence type="ECO:0000256" key="8">
    <source>
        <dbReference type="ARBA" id="ARBA00023014"/>
    </source>
</evidence>
<keyword evidence="8" id="KW-0411">Iron-sulfur</keyword>
<keyword evidence="3" id="KW-0819">tRNA processing</keyword>
<dbReference type="Pfam" id="PF08331">
    <property type="entry name" value="QueG_DUF1730"/>
    <property type="match status" value="1"/>
</dbReference>
<keyword evidence="11" id="KW-1185">Reference proteome</keyword>
<dbReference type="InterPro" id="IPR004155">
    <property type="entry name" value="PBS_lyase_HEAT"/>
</dbReference>
<dbReference type="RefSeq" id="WP_132280542.1">
    <property type="nucleotide sequence ID" value="NZ_SMGQ01000011.1"/>
</dbReference>
<dbReference type="GO" id="GO:0008616">
    <property type="term" value="P:tRNA queuosine(34) biosynthetic process"/>
    <property type="evidence" value="ECO:0007669"/>
    <property type="project" value="UniProtKB-KW"/>
</dbReference>
<accession>A0A4R1N061</accession>
<dbReference type="Gene3D" id="1.25.10.10">
    <property type="entry name" value="Leucine-rich Repeat Variant"/>
    <property type="match status" value="1"/>
</dbReference>
<dbReference type="GO" id="GO:0052693">
    <property type="term" value="F:epoxyqueuosine reductase activity"/>
    <property type="evidence" value="ECO:0007669"/>
    <property type="project" value="TreeGrafter"/>
</dbReference>
<dbReference type="InterPro" id="IPR011989">
    <property type="entry name" value="ARM-like"/>
</dbReference>
<evidence type="ECO:0000256" key="7">
    <source>
        <dbReference type="ARBA" id="ARBA00023004"/>
    </source>
</evidence>
<evidence type="ECO:0000313" key="11">
    <source>
        <dbReference type="Proteomes" id="UP000294545"/>
    </source>
</evidence>
<dbReference type="OrthoDB" id="9784571at2"/>
<proteinExistence type="predicted"/>
<keyword evidence="2" id="KW-0963">Cytoplasm</keyword>
<dbReference type="EMBL" id="SMGQ01000011">
    <property type="protein sequence ID" value="TCK98270.1"/>
    <property type="molecule type" value="Genomic_DNA"/>
</dbReference>
<dbReference type="SUPFAM" id="SSF46548">
    <property type="entry name" value="alpha-helical ferredoxin"/>
    <property type="match status" value="1"/>
</dbReference>
<protein>
    <submittedName>
        <fullName evidence="10">Epoxyqueuosine reductase</fullName>
    </submittedName>
</protein>
<dbReference type="NCBIfam" id="TIGR00276">
    <property type="entry name" value="tRNA epoxyqueuosine(34) reductase QueG"/>
    <property type="match status" value="1"/>
</dbReference>
<reference evidence="10 11" key="1">
    <citation type="submission" date="2019-03" db="EMBL/GenBank/DDBJ databases">
        <title>Genomic Encyclopedia of Type Strains, Phase IV (KMG-IV): sequencing the most valuable type-strain genomes for metagenomic binning, comparative biology and taxonomic classification.</title>
        <authorList>
            <person name="Goeker M."/>
        </authorList>
    </citation>
    <scope>NUCLEOTIDE SEQUENCE [LARGE SCALE GENOMIC DNA]</scope>
    <source>
        <strain evidence="10 11">DSM 24176</strain>
    </source>
</reference>
<evidence type="ECO:0000256" key="4">
    <source>
        <dbReference type="ARBA" id="ARBA00022723"/>
    </source>
</evidence>
<dbReference type="InterPro" id="IPR017896">
    <property type="entry name" value="4Fe4S_Fe-S-bd"/>
</dbReference>
<dbReference type="InterPro" id="IPR017900">
    <property type="entry name" value="4Fe4S_Fe_S_CS"/>
</dbReference>
<dbReference type="AlphaFoldDB" id="A0A4R1N061"/>
<dbReference type="SUPFAM" id="SSF48371">
    <property type="entry name" value="ARM repeat"/>
    <property type="match status" value="1"/>
</dbReference>
<dbReference type="PANTHER" id="PTHR30002">
    <property type="entry name" value="EPOXYQUEUOSINE REDUCTASE"/>
    <property type="match status" value="1"/>
</dbReference>
<dbReference type="Pfam" id="PF13646">
    <property type="entry name" value="HEAT_2"/>
    <property type="match status" value="1"/>
</dbReference>
<keyword evidence="4" id="KW-0479">Metal-binding</keyword>
<dbReference type="InterPro" id="IPR004453">
    <property type="entry name" value="QueG"/>
</dbReference>
<name>A0A4R1N061_9FIRM</name>
<dbReference type="GO" id="GO:0046872">
    <property type="term" value="F:metal ion binding"/>
    <property type="evidence" value="ECO:0007669"/>
    <property type="project" value="UniProtKB-KW"/>
</dbReference>
<sequence length="368" mass="42102">MAIKDEIIQYSQGIHIDTIGFCDAKPFLEYKKILEERRKRGYYIPFEEQDIQKRIDPSQSLPNAKTFIVIGESYQYNAKKHKTEILKGHIAISAIGKDYHKVVMEKLDLLEKYILSLTQCQIKKFVDISPLPDRQIAKRAGLGFVGKNNMLIHPDFGSRFNIGYLLTDLEIQPDVTNDFMGCGGCNRCEIACPTKAIIGDYSMNPNRCIAYLTQHKGDIEDELKEKMGKQIYGCDICQQVCPYNQSLPNNKTIEPLLDHEMSIEKLLNLSNKAFKDLFGPTSAAWRGKKTIQRNAVIALGNMKEDRSIELLEMMSKDLRKEIKQEVIWALGKKKNEKARCILKEMLDVEQDEALTEAIKTILNESLMK</sequence>
<evidence type="ECO:0000259" key="9">
    <source>
        <dbReference type="PROSITE" id="PS51379"/>
    </source>
</evidence>
<evidence type="ECO:0000256" key="2">
    <source>
        <dbReference type="ARBA" id="ARBA00022490"/>
    </source>
</evidence>
<dbReference type="InterPro" id="IPR013542">
    <property type="entry name" value="QueG_DUF1730"/>
</dbReference>
<organism evidence="10 11">
    <name type="scientific">Natranaerovirga hydrolytica</name>
    <dbReference type="NCBI Taxonomy" id="680378"/>
    <lineage>
        <taxon>Bacteria</taxon>
        <taxon>Bacillati</taxon>
        <taxon>Bacillota</taxon>
        <taxon>Clostridia</taxon>
        <taxon>Lachnospirales</taxon>
        <taxon>Natranaerovirgaceae</taxon>
        <taxon>Natranaerovirga</taxon>
    </lineage>
</organism>
<keyword evidence="5" id="KW-0671">Queuosine biosynthesis</keyword>
<keyword evidence="6" id="KW-0560">Oxidoreductase</keyword>
<dbReference type="Pfam" id="PF13484">
    <property type="entry name" value="Fer4_16"/>
    <property type="match status" value="1"/>
</dbReference>
<dbReference type="PROSITE" id="PS51379">
    <property type="entry name" value="4FE4S_FER_2"/>
    <property type="match status" value="1"/>
</dbReference>
<dbReference type="SMART" id="SM00567">
    <property type="entry name" value="EZ_HEAT"/>
    <property type="match status" value="2"/>
</dbReference>
<dbReference type="PANTHER" id="PTHR30002:SF4">
    <property type="entry name" value="EPOXYQUEUOSINE REDUCTASE"/>
    <property type="match status" value="1"/>
</dbReference>
<evidence type="ECO:0000256" key="5">
    <source>
        <dbReference type="ARBA" id="ARBA00022785"/>
    </source>
</evidence>
<evidence type="ECO:0000256" key="1">
    <source>
        <dbReference type="ARBA" id="ARBA00022485"/>
    </source>
</evidence>
<evidence type="ECO:0000256" key="3">
    <source>
        <dbReference type="ARBA" id="ARBA00022694"/>
    </source>
</evidence>
<dbReference type="Proteomes" id="UP000294545">
    <property type="component" value="Unassembled WGS sequence"/>
</dbReference>
<keyword evidence="1" id="KW-0004">4Fe-4S</keyword>
<dbReference type="GO" id="GO:0051539">
    <property type="term" value="F:4 iron, 4 sulfur cluster binding"/>
    <property type="evidence" value="ECO:0007669"/>
    <property type="project" value="UniProtKB-KW"/>
</dbReference>
<dbReference type="PROSITE" id="PS00198">
    <property type="entry name" value="4FE4S_FER_1"/>
    <property type="match status" value="1"/>
</dbReference>
<dbReference type="Gene3D" id="3.30.70.20">
    <property type="match status" value="1"/>
</dbReference>
<evidence type="ECO:0000313" key="10">
    <source>
        <dbReference type="EMBL" id="TCK98270.1"/>
    </source>
</evidence>
<comment type="caution">
    <text evidence="10">The sequence shown here is derived from an EMBL/GenBank/DDBJ whole genome shotgun (WGS) entry which is preliminary data.</text>
</comment>
<dbReference type="InterPro" id="IPR016024">
    <property type="entry name" value="ARM-type_fold"/>
</dbReference>
<keyword evidence="7" id="KW-0408">Iron</keyword>
<feature type="domain" description="4Fe-4S ferredoxin-type" evidence="9">
    <location>
        <begin position="171"/>
        <end position="202"/>
    </location>
</feature>